<keyword evidence="5 7" id="KW-1133">Transmembrane helix</keyword>
<keyword evidence="9" id="KW-1185">Reference proteome</keyword>
<dbReference type="Proteomes" id="UP000290204">
    <property type="component" value="Unassembled WGS sequence"/>
</dbReference>
<evidence type="ECO:0000256" key="3">
    <source>
        <dbReference type="ARBA" id="ARBA00022475"/>
    </source>
</evidence>
<evidence type="ECO:0000256" key="6">
    <source>
        <dbReference type="ARBA" id="ARBA00023136"/>
    </source>
</evidence>
<evidence type="ECO:0000256" key="2">
    <source>
        <dbReference type="ARBA" id="ARBA00006679"/>
    </source>
</evidence>
<evidence type="ECO:0000256" key="1">
    <source>
        <dbReference type="ARBA" id="ARBA00004651"/>
    </source>
</evidence>
<sequence length="135" mass="14757">MKKLLSINYSATAFNISFLLLRLVFGISLCVNYGYDKLVNFADRKDHFVNLFGIGSTTTLVLVVFAEFFCSIFVAIGLFTRFTVIPIIIAMGYAFFVAHNSALFAKGEVAALYLTGFFAILLCGPGKASVDGLIK</sequence>
<name>A0A4Q1CEA3_9BACT</name>
<dbReference type="OrthoDB" id="9813193at2"/>
<keyword evidence="3" id="KW-1003">Cell membrane</keyword>
<keyword evidence="6 7" id="KW-0472">Membrane</keyword>
<evidence type="ECO:0000313" key="9">
    <source>
        <dbReference type="Proteomes" id="UP000290204"/>
    </source>
</evidence>
<proteinExistence type="inferred from homology"/>
<organism evidence="8 9">
    <name type="scientific">Lacibacter luteus</name>
    <dbReference type="NCBI Taxonomy" id="2508719"/>
    <lineage>
        <taxon>Bacteria</taxon>
        <taxon>Pseudomonadati</taxon>
        <taxon>Bacteroidota</taxon>
        <taxon>Chitinophagia</taxon>
        <taxon>Chitinophagales</taxon>
        <taxon>Chitinophagaceae</taxon>
        <taxon>Lacibacter</taxon>
    </lineage>
</organism>
<dbReference type="GO" id="GO:0005886">
    <property type="term" value="C:plasma membrane"/>
    <property type="evidence" value="ECO:0007669"/>
    <property type="project" value="UniProtKB-SubCell"/>
</dbReference>
<evidence type="ECO:0000256" key="7">
    <source>
        <dbReference type="SAM" id="Phobius"/>
    </source>
</evidence>
<dbReference type="PANTHER" id="PTHR33452:SF1">
    <property type="entry name" value="INNER MEMBRANE PROTEIN YPHA-RELATED"/>
    <property type="match status" value="1"/>
</dbReference>
<dbReference type="EMBL" id="SDHW01000007">
    <property type="protein sequence ID" value="RXK58133.1"/>
    <property type="molecule type" value="Genomic_DNA"/>
</dbReference>
<feature type="transmembrane region" description="Helical" evidence="7">
    <location>
        <begin position="78"/>
        <end position="98"/>
    </location>
</feature>
<comment type="subcellular location">
    <subcellularLocation>
        <location evidence="1">Cell membrane</location>
        <topology evidence="1">Multi-pass membrane protein</topology>
    </subcellularLocation>
</comment>
<accession>A0A4Q1CEA3</accession>
<evidence type="ECO:0000313" key="8">
    <source>
        <dbReference type="EMBL" id="RXK58133.1"/>
    </source>
</evidence>
<dbReference type="RefSeq" id="WP_129132562.1">
    <property type="nucleotide sequence ID" value="NZ_SDHW01000007.1"/>
</dbReference>
<dbReference type="InterPro" id="IPR051907">
    <property type="entry name" value="DoxX-like_oxidoreductase"/>
</dbReference>
<protein>
    <submittedName>
        <fullName evidence="8">DoxX family protein</fullName>
    </submittedName>
</protein>
<dbReference type="Pfam" id="PF07681">
    <property type="entry name" value="DoxX"/>
    <property type="match status" value="1"/>
</dbReference>
<feature type="transmembrane region" description="Helical" evidence="7">
    <location>
        <begin position="12"/>
        <end position="35"/>
    </location>
</feature>
<comment type="caution">
    <text evidence="8">The sequence shown here is derived from an EMBL/GenBank/DDBJ whole genome shotgun (WGS) entry which is preliminary data.</text>
</comment>
<dbReference type="AlphaFoldDB" id="A0A4Q1CEA3"/>
<comment type="similarity">
    <text evidence="2">Belongs to the DoxX family.</text>
</comment>
<reference evidence="8 9" key="1">
    <citation type="submission" date="2019-01" db="EMBL/GenBank/DDBJ databases">
        <title>Lacibacter sp. strain TTM-7.</title>
        <authorList>
            <person name="Chen W.-M."/>
        </authorList>
    </citation>
    <scope>NUCLEOTIDE SEQUENCE [LARGE SCALE GENOMIC DNA]</scope>
    <source>
        <strain evidence="8 9">TTM-7</strain>
    </source>
</reference>
<dbReference type="InterPro" id="IPR032808">
    <property type="entry name" value="DoxX"/>
</dbReference>
<feature type="transmembrane region" description="Helical" evidence="7">
    <location>
        <begin position="47"/>
        <end position="66"/>
    </location>
</feature>
<evidence type="ECO:0000256" key="4">
    <source>
        <dbReference type="ARBA" id="ARBA00022692"/>
    </source>
</evidence>
<feature type="transmembrane region" description="Helical" evidence="7">
    <location>
        <begin position="110"/>
        <end position="130"/>
    </location>
</feature>
<keyword evidence="4 7" id="KW-0812">Transmembrane</keyword>
<dbReference type="PANTHER" id="PTHR33452">
    <property type="entry name" value="OXIDOREDUCTASE CATD-RELATED"/>
    <property type="match status" value="1"/>
</dbReference>
<gene>
    <name evidence="8" type="ORF">ESA94_19165</name>
</gene>
<evidence type="ECO:0000256" key="5">
    <source>
        <dbReference type="ARBA" id="ARBA00022989"/>
    </source>
</evidence>